<feature type="domain" description="Opioid growth factor receptor (OGFr) conserved" evidence="3">
    <location>
        <begin position="114"/>
        <end position="183"/>
    </location>
</feature>
<feature type="compositionally biased region" description="Basic and acidic residues" evidence="2">
    <location>
        <begin position="237"/>
        <end position="246"/>
    </location>
</feature>
<feature type="domain" description="Opioid growth factor receptor (OGFr) conserved" evidence="3">
    <location>
        <begin position="7"/>
        <end position="69"/>
    </location>
</feature>
<dbReference type="InterPro" id="IPR006757">
    <property type="entry name" value="OGF_rcpt"/>
</dbReference>
<reference evidence="4" key="1">
    <citation type="journal article" date="2020" name="Stud. Mycol.">
        <title>101 Dothideomycetes genomes: a test case for predicting lifestyles and emergence of pathogens.</title>
        <authorList>
            <person name="Haridas S."/>
            <person name="Albert R."/>
            <person name="Binder M."/>
            <person name="Bloem J."/>
            <person name="Labutti K."/>
            <person name="Salamov A."/>
            <person name="Andreopoulos B."/>
            <person name="Baker S."/>
            <person name="Barry K."/>
            <person name="Bills G."/>
            <person name="Bluhm B."/>
            <person name="Cannon C."/>
            <person name="Castanera R."/>
            <person name="Culley D."/>
            <person name="Daum C."/>
            <person name="Ezra D."/>
            <person name="Gonzalez J."/>
            <person name="Henrissat B."/>
            <person name="Kuo A."/>
            <person name="Liang C."/>
            <person name="Lipzen A."/>
            <person name="Lutzoni F."/>
            <person name="Magnuson J."/>
            <person name="Mondo S."/>
            <person name="Nolan M."/>
            <person name="Ohm R."/>
            <person name="Pangilinan J."/>
            <person name="Park H.-J."/>
            <person name="Ramirez L."/>
            <person name="Alfaro M."/>
            <person name="Sun H."/>
            <person name="Tritt A."/>
            <person name="Yoshinaga Y."/>
            <person name="Zwiers L.-H."/>
            <person name="Turgeon B."/>
            <person name="Goodwin S."/>
            <person name="Spatafora J."/>
            <person name="Crous P."/>
            <person name="Grigoriev I."/>
        </authorList>
    </citation>
    <scope>NUCLEOTIDE SEQUENCE</scope>
    <source>
        <strain evidence="4">CBS 279.74</strain>
    </source>
</reference>
<sequence length="246" mass="28129">MNWSDARLETCHDYIQIVFPLPESSGYNYGVPLIDRTVMEAFRSRPKLRSKLRMALVRQLQFYGFKVELAESTDAPLENVAESSTTSDPVLTTNDATIQTTAAPSGSIISGFNVVRGPQWVNKSRNWCVRFDHNHLRITRILRCLRILGLQEECEAFFSALQDVYDATDNKINERSMGYWRKAFSAPLYRTPDGELVNWLRTWETEEKAKAKAEKEKEKEQKAKEGSSEDAPASKKVKFDTIKHGD</sequence>
<dbReference type="InterPro" id="IPR039574">
    <property type="entry name" value="OGFr"/>
</dbReference>
<keyword evidence="5" id="KW-1185">Reference proteome</keyword>
<dbReference type="GO" id="GO:0140625">
    <property type="term" value="F:opioid growth factor receptor activity"/>
    <property type="evidence" value="ECO:0007669"/>
    <property type="project" value="InterPro"/>
</dbReference>
<name>A0A6G1KRX0_9PLEO</name>
<dbReference type="PANTHER" id="PTHR14015">
    <property type="entry name" value="OPIOID GROWTH FACTOR RECEPTOR OGFR ZETA-TYPE OPIOID RECEPTOR"/>
    <property type="match status" value="1"/>
</dbReference>
<feature type="compositionally biased region" description="Basic and acidic residues" evidence="2">
    <location>
        <begin position="210"/>
        <end position="227"/>
    </location>
</feature>
<dbReference type="GO" id="GO:0016020">
    <property type="term" value="C:membrane"/>
    <property type="evidence" value="ECO:0007669"/>
    <property type="project" value="InterPro"/>
</dbReference>
<protein>
    <recommendedName>
        <fullName evidence="3">Opioid growth factor receptor (OGFr) conserved domain-containing protein</fullName>
    </recommendedName>
</protein>
<evidence type="ECO:0000313" key="5">
    <source>
        <dbReference type="Proteomes" id="UP000799428"/>
    </source>
</evidence>
<accession>A0A6G1KRX0</accession>
<feature type="region of interest" description="Disordered" evidence="2">
    <location>
        <begin position="210"/>
        <end position="246"/>
    </location>
</feature>
<dbReference type="Proteomes" id="UP000799428">
    <property type="component" value="Unassembled WGS sequence"/>
</dbReference>
<evidence type="ECO:0000259" key="3">
    <source>
        <dbReference type="Pfam" id="PF04664"/>
    </source>
</evidence>
<dbReference type="EMBL" id="MU005764">
    <property type="protein sequence ID" value="KAF2715599.1"/>
    <property type="molecule type" value="Genomic_DNA"/>
</dbReference>
<gene>
    <name evidence="4" type="ORF">K504DRAFT_397087</name>
</gene>
<comment type="similarity">
    <text evidence="1">Belongs to the opioid growth factor receptor family.</text>
</comment>
<dbReference type="OrthoDB" id="9030204at2759"/>
<evidence type="ECO:0000313" key="4">
    <source>
        <dbReference type="EMBL" id="KAF2715599.1"/>
    </source>
</evidence>
<dbReference type="Pfam" id="PF04664">
    <property type="entry name" value="OGFr_N"/>
    <property type="match status" value="2"/>
</dbReference>
<evidence type="ECO:0000256" key="1">
    <source>
        <dbReference type="ARBA" id="ARBA00010365"/>
    </source>
</evidence>
<proteinExistence type="inferred from homology"/>
<dbReference type="AlphaFoldDB" id="A0A6G1KRX0"/>
<dbReference type="PANTHER" id="PTHR14015:SF2">
    <property type="entry name" value="OPIOID GROWTH FACTOR RECEPTOR (OGFR) CONSERVED DOMAIN-CONTAINING PROTEIN"/>
    <property type="match status" value="1"/>
</dbReference>
<organism evidence="4 5">
    <name type="scientific">Pleomassaria siparia CBS 279.74</name>
    <dbReference type="NCBI Taxonomy" id="1314801"/>
    <lineage>
        <taxon>Eukaryota</taxon>
        <taxon>Fungi</taxon>
        <taxon>Dikarya</taxon>
        <taxon>Ascomycota</taxon>
        <taxon>Pezizomycotina</taxon>
        <taxon>Dothideomycetes</taxon>
        <taxon>Pleosporomycetidae</taxon>
        <taxon>Pleosporales</taxon>
        <taxon>Pleomassariaceae</taxon>
        <taxon>Pleomassaria</taxon>
    </lineage>
</organism>
<evidence type="ECO:0000256" key="2">
    <source>
        <dbReference type="SAM" id="MobiDB-lite"/>
    </source>
</evidence>